<name>A0A1S8DKI0_9GAMM</name>
<feature type="domain" description="Retropepsin-like aspartic endopeptidase" evidence="3">
    <location>
        <begin position="28"/>
        <end position="163"/>
    </location>
</feature>
<feature type="chain" id="PRO_5012661731" description="Retropepsin-like aspartic endopeptidase domain-containing protein" evidence="2">
    <location>
        <begin position="24"/>
        <end position="198"/>
    </location>
</feature>
<accession>A0A1S8DKI0</accession>
<feature type="region of interest" description="Disordered" evidence="1">
    <location>
        <begin position="164"/>
        <end position="198"/>
    </location>
</feature>
<reference evidence="4 5" key="1">
    <citation type="submission" date="2017-01" db="EMBL/GenBank/DDBJ databases">
        <title>Draft genome sequence of Pseudomonas pachastrellae type strain CCUG 46540T from a deep sea.</title>
        <authorList>
            <person name="Gomila M."/>
            <person name="Mulet M."/>
            <person name="Lalucat J."/>
            <person name="Garcia-Valdes E."/>
        </authorList>
    </citation>
    <scope>NUCLEOTIDE SEQUENCE [LARGE SCALE GENOMIC DNA]</scope>
    <source>
        <strain evidence="4 5">CCUG 46540</strain>
    </source>
</reference>
<feature type="signal peptide" evidence="2">
    <location>
        <begin position="1"/>
        <end position="23"/>
    </location>
</feature>
<gene>
    <name evidence="4" type="ORF">BXT89_02050</name>
</gene>
<keyword evidence="2" id="KW-0732">Signal</keyword>
<evidence type="ECO:0000256" key="1">
    <source>
        <dbReference type="SAM" id="MobiDB-lite"/>
    </source>
</evidence>
<feature type="compositionally biased region" description="Acidic residues" evidence="1">
    <location>
        <begin position="184"/>
        <end position="198"/>
    </location>
</feature>
<dbReference type="EMBL" id="MUBC01000003">
    <property type="protein sequence ID" value="ONM45481.1"/>
    <property type="molecule type" value="Genomic_DNA"/>
</dbReference>
<keyword evidence="5" id="KW-1185">Reference proteome</keyword>
<evidence type="ECO:0000313" key="4">
    <source>
        <dbReference type="EMBL" id="ONM45481.1"/>
    </source>
</evidence>
<dbReference type="STRING" id="254161.SAMN05216256_11052"/>
<organism evidence="4 5">
    <name type="scientific">Halopseudomonas pachastrellae</name>
    <dbReference type="NCBI Taxonomy" id="254161"/>
    <lineage>
        <taxon>Bacteria</taxon>
        <taxon>Pseudomonadati</taxon>
        <taxon>Pseudomonadota</taxon>
        <taxon>Gammaproteobacteria</taxon>
        <taxon>Pseudomonadales</taxon>
        <taxon>Pseudomonadaceae</taxon>
        <taxon>Halopseudomonas</taxon>
    </lineage>
</organism>
<evidence type="ECO:0000313" key="5">
    <source>
        <dbReference type="Proteomes" id="UP000242847"/>
    </source>
</evidence>
<feature type="compositionally biased region" description="Basic and acidic residues" evidence="1">
    <location>
        <begin position="173"/>
        <end position="183"/>
    </location>
</feature>
<protein>
    <recommendedName>
        <fullName evidence="3">Retropepsin-like aspartic endopeptidase domain-containing protein</fullName>
    </recommendedName>
</protein>
<evidence type="ECO:0000259" key="3">
    <source>
        <dbReference type="Pfam" id="PF05618"/>
    </source>
</evidence>
<evidence type="ECO:0000256" key="2">
    <source>
        <dbReference type="SAM" id="SignalP"/>
    </source>
</evidence>
<dbReference type="PANTHER" id="PTHR38037:SF2">
    <property type="entry name" value="ATP-DEPENDENT ZINC PROTEASE DOMAIN-CONTAINING PROTEIN-RELATED"/>
    <property type="match status" value="1"/>
</dbReference>
<dbReference type="AlphaFoldDB" id="A0A1S8DKI0"/>
<dbReference type="Gene3D" id="2.40.70.10">
    <property type="entry name" value="Acid Proteases"/>
    <property type="match status" value="1"/>
</dbReference>
<dbReference type="InterPro" id="IPR008503">
    <property type="entry name" value="Asp_endopeptidase"/>
</dbReference>
<dbReference type="InterPro" id="IPR021109">
    <property type="entry name" value="Peptidase_aspartic_dom_sf"/>
</dbReference>
<dbReference type="Proteomes" id="UP000242847">
    <property type="component" value="Unassembled WGS sequence"/>
</dbReference>
<proteinExistence type="predicted"/>
<sequence length="198" mass="22317">MFKVVGLCAGLLCTVTAGSMAQADEPRVVGWIEKGLILPEYTAVKIKVDSGALTSSMHAVNMEEFSHRGNDWVRYDVPVEDVDTGEQVTLHFERPVFRRILVRGAGGSERRPVVKMSICMGDQVYEEQFSLRDRGEMNYPVLIGRRTIAHIGLIDVSETFMHKPNCSQEQIDEERRRQQQREEEGADNETGETDDSQA</sequence>
<comment type="caution">
    <text evidence="4">The sequence shown here is derived from an EMBL/GenBank/DDBJ whole genome shotgun (WGS) entry which is preliminary data.</text>
</comment>
<dbReference type="PANTHER" id="PTHR38037">
    <property type="entry name" value="ZN_PROTEASE DOMAIN-CONTAINING PROTEIN"/>
    <property type="match status" value="1"/>
</dbReference>
<dbReference type="Pfam" id="PF05618">
    <property type="entry name" value="Zn_protease"/>
    <property type="match status" value="1"/>
</dbReference>
<dbReference type="SUPFAM" id="SSF50630">
    <property type="entry name" value="Acid proteases"/>
    <property type="match status" value="1"/>
</dbReference>